<dbReference type="RefSeq" id="WP_173879244.1">
    <property type="nucleotide sequence ID" value="NZ_JAAIMT010000019.1"/>
</dbReference>
<keyword evidence="2" id="KW-0288">FMN</keyword>
<comment type="caution">
    <text evidence="4">The sequence shown here is derived from an EMBL/GenBank/DDBJ whole genome shotgun (WGS) entry which is preliminary data.</text>
</comment>
<keyword evidence="1" id="KW-0285">Flavoprotein</keyword>
<organism evidence="4 5">
    <name type="scientific">Mediterraneibacter gnavus</name>
    <name type="common">Ruminococcus gnavus</name>
    <dbReference type="NCBI Taxonomy" id="33038"/>
    <lineage>
        <taxon>Bacteria</taxon>
        <taxon>Bacillati</taxon>
        <taxon>Bacillota</taxon>
        <taxon>Clostridia</taxon>
        <taxon>Lachnospirales</taxon>
        <taxon>Lachnospiraceae</taxon>
        <taxon>Mediterraneibacter</taxon>
    </lineage>
</organism>
<accession>A0AAJ1AWK6</accession>
<dbReference type="Gene3D" id="3.40.50.360">
    <property type="match status" value="1"/>
</dbReference>
<dbReference type="GO" id="GO:0016491">
    <property type="term" value="F:oxidoreductase activity"/>
    <property type="evidence" value="ECO:0007669"/>
    <property type="project" value="InterPro"/>
</dbReference>
<dbReference type="PANTHER" id="PTHR43278:SF4">
    <property type="entry name" value="NAD(P)H-DEPENDENT FMN-CONTAINING OXIDOREDUCTASE YWQN-RELATED"/>
    <property type="match status" value="1"/>
</dbReference>
<dbReference type="Proteomes" id="UP001297422">
    <property type="component" value="Unassembled WGS sequence"/>
</dbReference>
<proteinExistence type="predicted"/>
<gene>
    <name evidence="4" type="ORF">LIQ10_07965</name>
</gene>
<evidence type="ECO:0000313" key="5">
    <source>
        <dbReference type="Proteomes" id="UP001297422"/>
    </source>
</evidence>
<dbReference type="Pfam" id="PF03358">
    <property type="entry name" value="FMN_red"/>
    <property type="match status" value="1"/>
</dbReference>
<evidence type="ECO:0000256" key="1">
    <source>
        <dbReference type="ARBA" id="ARBA00022630"/>
    </source>
</evidence>
<dbReference type="InterPro" id="IPR005025">
    <property type="entry name" value="FMN_Rdtase-like_dom"/>
</dbReference>
<protein>
    <submittedName>
        <fullName evidence="4">Flavodoxin family protein</fullName>
    </submittedName>
</protein>
<dbReference type="SUPFAM" id="SSF52218">
    <property type="entry name" value="Flavoproteins"/>
    <property type="match status" value="1"/>
</dbReference>
<name>A0AAJ1AWK6_MEDGN</name>
<dbReference type="AlphaFoldDB" id="A0AAJ1AWK6"/>
<feature type="domain" description="NADPH-dependent FMN reductase-like" evidence="3">
    <location>
        <begin position="1"/>
        <end position="150"/>
    </location>
</feature>
<dbReference type="InterPro" id="IPR051796">
    <property type="entry name" value="ISF_SsuE-like"/>
</dbReference>
<evidence type="ECO:0000259" key="3">
    <source>
        <dbReference type="Pfam" id="PF03358"/>
    </source>
</evidence>
<evidence type="ECO:0000313" key="4">
    <source>
        <dbReference type="EMBL" id="MCB5493675.1"/>
    </source>
</evidence>
<dbReference type="InterPro" id="IPR029039">
    <property type="entry name" value="Flavoprotein-like_sf"/>
</dbReference>
<dbReference type="PANTHER" id="PTHR43278">
    <property type="entry name" value="NAD(P)H-DEPENDENT FMN-CONTAINING OXIDOREDUCTASE YWQN-RELATED"/>
    <property type="match status" value="1"/>
</dbReference>
<evidence type="ECO:0000256" key="2">
    <source>
        <dbReference type="ARBA" id="ARBA00022643"/>
    </source>
</evidence>
<reference evidence="4" key="1">
    <citation type="submission" date="2021-10" db="EMBL/GenBank/DDBJ databases">
        <title>Collection of gut derived symbiotic bacterial strains cultured from healthy donors.</title>
        <authorList>
            <person name="Lin H."/>
            <person name="Littmann E."/>
            <person name="Claire K."/>
            <person name="Pamer E."/>
        </authorList>
    </citation>
    <scope>NUCLEOTIDE SEQUENCE</scope>
    <source>
        <strain evidence="4">MSK.23.4</strain>
    </source>
</reference>
<sequence>MKVLMFSGSPKREESVGNKFLNMIKDCLHECDPEIEVDIYIGSECNIIETDGSGNEFVTGKTLYNDDMLFLEKKFLESDFIILSSPVYAHQVSSYMKKLIDRLAYWLHLYRLAGKFGYIISISSNNGNEFVNKYLRSMMEYWGLLVVGESSIETTKINSDQILESYARFVCKKILSVETESVIDVPVTQEQTFEIQKENYLKRESGFERDFWKQQGYFEMESFEELFRRKLREKNE</sequence>
<dbReference type="EMBL" id="JAJBNC010000011">
    <property type="protein sequence ID" value="MCB5493675.1"/>
    <property type="molecule type" value="Genomic_DNA"/>
</dbReference>